<keyword evidence="2" id="KW-1185">Reference proteome</keyword>
<evidence type="ECO:0000313" key="2">
    <source>
        <dbReference type="Proteomes" id="UP000326924"/>
    </source>
</evidence>
<accession>A0A5J5ET84</accession>
<gene>
    <name evidence="1" type="ORF">FN846DRAFT_955453</name>
</gene>
<comment type="caution">
    <text evidence="1">The sequence shown here is derived from an EMBL/GenBank/DDBJ whole genome shotgun (WGS) entry which is preliminary data.</text>
</comment>
<protein>
    <submittedName>
        <fullName evidence="1">Uncharacterized protein</fullName>
    </submittedName>
</protein>
<reference evidence="1 2" key="1">
    <citation type="submission" date="2019-09" db="EMBL/GenBank/DDBJ databases">
        <title>Draft genome of the ectomycorrhizal ascomycete Sphaerosporella brunnea.</title>
        <authorList>
            <consortium name="DOE Joint Genome Institute"/>
            <person name="Benucci G.M."/>
            <person name="Marozzi G."/>
            <person name="Antonielli L."/>
            <person name="Sanchez S."/>
            <person name="Marco P."/>
            <person name="Wang X."/>
            <person name="Falini L.B."/>
            <person name="Barry K."/>
            <person name="Haridas S."/>
            <person name="Lipzen A."/>
            <person name="Labutti K."/>
            <person name="Grigoriev I.V."/>
            <person name="Murat C."/>
            <person name="Martin F."/>
            <person name="Albertini E."/>
            <person name="Donnini D."/>
            <person name="Bonito G."/>
        </authorList>
    </citation>
    <scope>NUCLEOTIDE SEQUENCE [LARGE SCALE GENOMIC DNA]</scope>
    <source>
        <strain evidence="1 2">Sb_GMNB300</strain>
    </source>
</reference>
<sequence length="203" mass="21434">MKSAIVHDRGTVPVVTISMSKSRRIYERVPATPLRGLDCLAGEVASSRTQSLGASTSRSRSSWLELVAEGEGASLPPTSSPSALGGEEISLLAVAEAAVEVPSSKSRRLVVCGQKRTTGTGRAPPAVCGPGDTNTFAPGTTRSLQNRLLITQPCSSRTLQVPGAGRASRSLLLFSLSSWRRSFTICSKDCDLSAWFVHFRAGC</sequence>
<dbReference type="EMBL" id="VXIS01000132">
    <property type="protein sequence ID" value="KAA8902464.1"/>
    <property type="molecule type" value="Genomic_DNA"/>
</dbReference>
<name>A0A5J5ET84_9PEZI</name>
<dbReference type="Proteomes" id="UP000326924">
    <property type="component" value="Unassembled WGS sequence"/>
</dbReference>
<proteinExistence type="predicted"/>
<organism evidence="1 2">
    <name type="scientific">Sphaerosporella brunnea</name>
    <dbReference type="NCBI Taxonomy" id="1250544"/>
    <lineage>
        <taxon>Eukaryota</taxon>
        <taxon>Fungi</taxon>
        <taxon>Dikarya</taxon>
        <taxon>Ascomycota</taxon>
        <taxon>Pezizomycotina</taxon>
        <taxon>Pezizomycetes</taxon>
        <taxon>Pezizales</taxon>
        <taxon>Pyronemataceae</taxon>
        <taxon>Sphaerosporella</taxon>
    </lineage>
</organism>
<evidence type="ECO:0000313" key="1">
    <source>
        <dbReference type="EMBL" id="KAA8902464.1"/>
    </source>
</evidence>
<dbReference type="AlphaFoldDB" id="A0A5J5ET84"/>
<dbReference type="InParanoid" id="A0A5J5ET84"/>